<keyword evidence="2" id="KW-1185">Reference proteome</keyword>
<name>A0A9D4SC27_DREPO</name>
<dbReference type="Proteomes" id="UP000828390">
    <property type="component" value="Unassembled WGS sequence"/>
</dbReference>
<sequence>MLTSDSITSGCHREANRIQEPVCQNGKYPCPNERVSDISGGQSEVFKDCIQ</sequence>
<evidence type="ECO:0000313" key="2">
    <source>
        <dbReference type="Proteomes" id="UP000828390"/>
    </source>
</evidence>
<comment type="caution">
    <text evidence="1">The sequence shown here is derived from an EMBL/GenBank/DDBJ whole genome shotgun (WGS) entry which is preliminary data.</text>
</comment>
<accession>A0A9D4SC27</accession>
<dbReference type="AlphaFoldDB" id="A0A9D4SC27"/>
<gene>
    <name evidence="1" type="ORF">DPMN_021825</name>
</gene>
<organism evidence="1 2">
    <name type="scientific">Dreissena polymorpha</name>
    <name type="common">Zebra mussel</name>
    <name type="synonym">Mytilus polymorpha</name>
    <dbReference type="NCBI Taxonomy" id="45954"/>
    <lineage>
        <taxon>Eukaryota</taxon>
        <taxon>Metazoa</taxon>
        <taxon>Spiralia</taxon>
        <taxon>Lophotrochozoa</taxon>
        <taxon>Mollusca</taxon>
        <taxon>Bivalvia</taxon>
        <taxon>Autobranchia</taxon>
        <taxon>Heteroconchia</taxon>
        <taxon>Euheterodonta</taxon>
        <taxon>Imparidentia</taxon>
        <taxon>Neoheterodontei</taxon>
        <taxon>Myida</taxon>
        <taxon>Dreissenoidea</taxon>
        <taxon>Dreissenidae</taxon>
        <taxon>Dreissena</taxon>
    </lineage>
</organism>
<evidence type="ECO:0000313" key="1">
    <source>
        <dbReference type="EMBL" id="KAH3897632.1"/>
    </source>
</evidence>
<reference evidence="1" key="1">
    <citation type="journal article" date="2019" name="bioRxiv">
        <title>The Genome of the Zebra Mussel, Dreissena polymorpha: A Resource for Invasive Species Research.</title>
        <authorList>
            <person name="McCartney M.A."/>
            <person name="Auch B."/>
            <person name="Kono T."/>
            <person name="Mallez S."/>
            <person name="Zhang Y."/>
            <person name="Obille A."/>
            <person name="Becker A."/>
            <person name="Abrahante J.E."/>
            <person name="Garbe J."/>
            <person name="Badalamenti J.P."/>
            <person name="Herman A."/>
            <person name="Mangelson H."/>
            <person name="Liachko I."/>
            <person name="Sullivan S."/>
            <person name="Sone E.D."/>
            <person name="Koren S."/>
            <person name="Silverstein K.A.T."/>
            <person name="Beckman K.B."/>
            <person name="Gohl D.M."/>
        </authorList>
    </citation>
    <scope>NUCLEOTIDE SEQUENCE</scope>
    <source>
        <strain evidence="1">Duluth1</strain>
        <tissue evidence="1">Whole animal</tissue>
    </source>
</reference>
<protein>
    <submittedName>
        <fullName evidence="1">Uncharacterized protein</fullName>
    </submittedName>
</protein>
<dbReference type="EMBL" id="JAIWYP010000001">
    <property type="protein sequence ID" value="KAH3897632.1"/>
    <property type="molecule type" value="Genomic_DNA"/>
</dbReference>
<reference evidence="1" key="2">
    <citation type="submission" date="2020-11" db="EMBL/GenBank/DDBJ databases">
        <authorList>
            <person name="McCartney M.A."/>
            <person name="Auch B."/>
            <person name="Kono T."/>
            <person name="Mallez S."/>
            <person name="Becker A."/>
            <person name="Gohl D.M."/>
            <person name="Silverstein K.A.T."/>
            <person name="Koren S."/>
            <person name="Bechman K.B."/>
            <person name="Herman A."/>
            <person name="Abrahante J.E."/>
            <person name="Garbe J."/>
        </authorList>
    </citation>
    <scope>NUCLEOTIDE SEQUENCE</scope>
    <source>
        <strain evidence="1">Duluth1</strain>
        <tissue evidence="1">Whole animal</tissue>
    </source>
</reference>
<proteinExistence type="predicted"/>